<evidence type="ECO:0000313" key="2">
    <source>
        <dbReference type="EMBL" id="MBH0231038.1"/>
    </source>
</evidence>
<reference evidence="2 3" key="1">
    <citation type="journal article" date="2005" name="Int. J. Syst. Evol. Microbiol.">
        <title>Halobacillus yeomjeoni sp. nov., isolated from a marine solar saltern in Korea.</title>
        <authorList>
            <person name="Yoon J.H."/>
            <person name="Kang S.J."/>
            <person name="Lee C.H."/>
            <person name="Oh H.W."/>
            <person name="Oh T.K."/>
        </authorList>
    </citation>
    <scope>NUCLEOTIDE SEQUENCE [LARGE SCALE GENOMIC DNA]</scope>
    <source>
        <strain evidence="2 3">KCTC 3957</strain>
    </source>
</reference>
<accession>A0A931HX38</accession>
<protein>
    <submittedName>
        <fullName evidence="2">Uncharacterized protein</fullName>
    </submittedName>
</protein>
<evidence type="ECO:0000313" key="3">
    <source>
        <dbReference type="Proteomes" id="UP000614490"/>
    </source>
</evidence>
<keyword evidence="1" id="KW-0812">Transmembrane</keyword>
<feature type="transmembrane region" description="Helical" evidence="1">
    <location>
        <begin position="497"/>
        <end position="519"/>
    </location>
</feature>
<feature type="transmembrane region" description="Helical" evidence="1">
    <location>
        <begin position="7"/>
        <end position="26"/>
    </location>
</feature>
<dbReference type="RefSeq" id="WP_197317637.1">
    <property type="nucleotide sequence ID" value="NZ_JADZSC010000002.1"/>
</dbReference>
<evidence type="ECO:0000256" key="1">
    <source>
        <dbReference type="SAM" id="Phobius"/>
    </source>
</evidence>
<organism evidence="2 3">
    <name type="scientific">Halobacillus yeomjeoni</name>
    <dbReference type="NCBI Taxonomy" id="311194"/>
    <lineage>
        <taxon>Bacteria</taxon>
        <taxon>Bacillati</taxon>
        <taxon>Bacillota</taxon>
        <taxon>Bacilli</taxon>
        <taxon>Bacillales</taxon>
        <taxon>Bacillaceae</taxon>
        <taxon>Halobacillus</taxon>
    </lineage>
</organism>
<feature type="transmembrane region" description="Helical" evidence="1">
    <location>
        <begin position="392"/>
        <end position="419"/>
    </location>
</feature>
<keyword evidence="1" id="KW-1133">Transmembrane helix</keyword>
<comment type="caution">
    <text evidence="2">The sequence shown here is derived from an EMBL/GenBank/DDBJ whole genome shotgun (WGS) entry which is preliminary data.</text>
</comment>
<dbReference type="EMBL" id="JADZSC010000002">
    <property type="protein sequence ID" value="MBH0231038.1"/>
    <property type="molecule type" value="Genomic_DNA"/>
</dbReference>
<sequence>MSLLKRSIVWLAPLIIILTGVGILFAKNYNEVTEPPSEEWSRPLQIATTPSSKQPSVTETKQDQLSVSYLTETGAAHKTYNEDLRLIDETYYDIPVDKFTRIHIEDNQMVYADYYGLYNGKTNEKIVDITGFYPLKNHVFYRDESAIHKLDMETLKSSPVLKLKDEKASVYFHEMEDQVHLMTEHRKTNEHHITFYSLENAEFTSIDSTTLNLDASEELQELLFSINNDTYSLLISTVQKTNMEGNVRYFYYFDQTAIGKNPELTELNFPDPHGAENLKEISDIELKADSGQTSMLFKAFGATKTQFKAPAQFNIYQATLKNDQVGTVKRLSNTPKHSSSPAWFDEKTITWLDVESGNNPLYLSSGKDHLIQSAPLLTTDYFLQALGKTMGMLTYGLFGVMISVVWFIWPLLFIVILSFTNSRAMDHEHSWVLYAGAAIYIAAAVIFKNQLVTEAALSRAPEYLSFTGSTLTYLFGFALLSFGILKIGAKVRDWSMFIQLTYFIALHVAFMTIFFGPYLI</sequence>
<feature type="transmembrane region" description="Helical" evidence="1">
    <location>
        <begin position="431"/>
        <end position="451"/>
    </location>
</feature>
<keyword evidence="1" id="KW-0472">Membrane</keyword>
<gene>
    <name evidence="2" type="ORF">H0267_12490</name>
</gene>
<dbReference type="Proteomes" id="UP000614490">
    <property type="component" value="Unassembled WGS sequence"/>
</dbReference>
<keyword evidence="3" id="KW-1185">Reference proteome</keyword>
<dbReference type="AlphaFoldDB" id="A0A931HX38"/>
<proteinExistence type="predicted"/>
<feature type="transmembrane region" description="Helical" evidence="1">
    <location>
        <begin position="463"/>
        <end position="485"/>
    </location>
</feature>
<name>A0A931HX38_9BACI</name>